<dbReference type="InterPro" id="IPR016187">
    <property type="entry name" value="CTDL_fold"/>
</dbReference>
<dbReference type="InterPro" id="IPR054484">
    <property type="entry name" value="ComC_SSD"/>
</dbReference>
<dbReference type="SUPFAM" id="SSF81296">
    <property type="entry name" value="E set domains"/>
    <property type="match status" value="1"/>
</dbReference>
<gene>
    <name evidence="3" type="ORF">PPL_08168</name>
</gene>
<dbReference type="Pfam" id="PF22933">
    <property type="entry name" value="ComC_SSD"/>
    <property type="match status" value="1"/>
</dbReference>
<dbReference type="PANTHER" id="PTHR31378">
    <property type="entry name" value="EGF-LIKE DOMAIN-CONTAINING PROTEIN-RELATED-RELATED"/>
    <property type="match status" value="1"/>
</dbReference>
<feature type="signal peptide" evidence="1">
    <location>
        <begin position="1"/>
        <end position="19"/>
    </location>
</feature>
<accession>D3BIT3</accession>
<dbReference type="CDD" id="cd00603">
    <property type="entry name" value="IPT_PCSR"/>
    <property type="match status" value="1"/>
</dbReference>
<dbReference type="RefSeq" id="XP_020430831.1">
    <property type="nucleotide sequence ID" value="XM_020578992.1"/>
</dbReference>
<dbReference type="InParanoid" id="D3BIT3"/>
<evidence type="ECO:0000313" key="4">
    <source>
        <dbReference type="Proteomes" id="UP000001396"/>
    </source>
</evidence>
<reference evidence="3 4" key="1">
    <citation type="journal article" date="2011" name="Genome Res.">
        <title>Phylogeny-wide analysis of social amoeba genomes highlights ancient origins for complex intercellular communication.</title>
        <authorList>
            <person name="Heidel A.J."/>
            <person name="Lawal H.M."/>
            <person name="Felder M."/>
            <person name="Schilde C."/>
            <person name="Helps N.R."/>
            <person name="Tunggal B."/>
            <person name="Rivero F."/>
            <person name="John U."/>
            <person name="Schleicher M."/>
            <person name="Eichinger L."/>
            <person name="Platzer M."/>
            <person name="Noegel A.A."/>
            <person name="Schaap P."/>
            <person name="Gloeckner G."/>
        </authorList>
    </citation>
    <scope>NUCLEOTIDE SEQUENCE [LARGE SCALE GENOMIC DNA]</scope>
    <source>
        <strain evidence="4">ATCC 26659 / Pp 5 / PN500</strain>
    </source>
</reference>
<dbReference type="CDD" id="cd00054">
    <property type="entry name" value="EGF_CA"/>
    <property type="match status" value="1"/>
</dbReference>
<keyword evidence="4" id="KW-1185">Reference proteome</keyword>
<keyword evidence="1" id="KW-0732">Signal</keyword>
<dbReference type="Pfam" id="PF01833">
    <property type="entry name" value="TIG"/>
    <property type="match status" value="1"/>
</dbReference>
<dbReference type="InterPro" id="IPR014756">
    <property type="entry name" value="Ig_E-set"/>
</dbReference>
<feature type="chain" id="PRO_5003041182" description="C-type lectin domain-containing protein" evidence="1">
    <location>
        <begin position="20"/>
        <end position="1440"/>
    </location>
</feature>
<dbReference type="Gene3D" id="3.10.100.10">
    <property type="entry name" value="Mannose-Binding Protein A, subunit A"/>
    <property type="match status" value="1"/>
</dbReference>
<feature type="domain" description="C-type lectin" evidence="2">
    <location>
        <begin position="67"/>
        <end position="125"/>
    </location>
</feature>
<dbReference type="InterPro" id="IPR002909">
    <property type="entry name" value="IPT_dom"/>
</dbReference>
<name>D3BIT3_HETP5</name>
<dbReference type="GeneID" id="31363648"/>
<dbReference type="InterPro" id="IPR001304">
    <property type="entry name" value="C-type_lectin-like"/>
</dbReference>
<dbReference type="Proteomes" id="UP000001396">
    <property type="component" value="Unassembled WGS sequence"/>
</dbReference>
<dbReference type="CDD" id="cd00037">
    <property type="entry name" value="CLECT"/>
    <property type="match status" value="1"/>
</dbReference>
<dbReference type="Gene3D" id="2.60.40.10">
    <property type="entry name" value="Immunoglobulins"/>
    <property type="match status" value="1"/>
</dbReference>
<evidence type="ECO:0000256" key="1">
    <source>
        <dbReference type="SAM" id="SignalP"/>
    </source>
</evidence>
<evidence type="ECO:0000259" key="2">
    <source>
        <dbReference type="PROSITE" id="PS50041"/>
    </source>
</evidence>
<proteinExistence type="predicted"/>
<evidence type="ECO:0000313" key="3">
    <source>
        <dbReference type="EMBL" id="EFA78707.1"/>
    </source>
</evidence>
<sequence>MKIFIIFIFIGLFLSIASGFVNQYAYPNPANGHYYQPLDDSNPVTYEEALNYQVTYTNMSSSYKYYLLTLNDYAEYKFILNLMHDMLNLDIWLGAVPMDADQNSWAWRNGTARSQAFYTTYPERCYQFCGDFAGNLNTSQPHLYFKAYGTDMNFYPASATDKKFMVIEWEPIPDGPILTFQEMNSQSINVLNFNQSNIVSMTIDGVACQSFKFEGVLTKCQLLASFVASSKIYKVVLSSATQTWTTTYQFNVPWVYSIRNIQGTAYRLYVTGASMVATESNFLVVGTSLKGTPTRTTTNLGLDYWDITISDAFNKVYSIKLVFTNAQIYVSINRAAIFDSGTQRFYSFFPNVNDYSVASKIMQSSTLLFDTPTPALEVISASLGNFFTSQFMVDGIANYWTVITTNSTGTYWNNQLLTLTISGSVSGPFYYFDSSSKQITGVTQTQLASITNPPNFHVILAYGYGSLTFDTKPQIYSVDAQVGGVVSVAMSSNFFSVEPVLTCNYTLGSPTVNFLSKTFSVRAAAGSGVNYISVQIGNSFENKMRNFTIRQVYNPPTISNIVVFNALVTITGSSFATPIKVNGVNCSGPAIDAGGRILCQLQDLPSTTFNWQVSSAGQLSNFYTFTTPIYSWITSVPTKVSLEPSTVTVSGVYLGSNPTFLISGSSVQGRLINSSYFEVDVPGNLYAGGSVFYNLANTGNPVINNGVLYSTYTGLTISNSNITQYGKTITVTGEDFNLYNGNFTFVVGNSTFDVLCQKPNLCIATVPDTASNGVFTILSKPSNSYLFNETKTWTPVILKAIPPIVDVNGGMVVSALFIDRLLAVKYYLNGKYLVFGKSRSGYNTTLSNFPKFVGSFNLTFVNSNLNLISLPYGIDYPGPIISSAIVNPNNIDELLFTGSYLGFSDTDTYPDEPLSIPVISGLSKTRFGPTNYDVNKHIFDNFTVTLPDDARSGIFSILVGKKFTLARMNLTPKIDTVTKSPVPGGFITITGKYISPISFDGVSVMKVYIDDQPANATLLTQTYPYNVEISMPAGIGSKQLKMDNSLFNSSVTVYYETPSISSVTSTYFNTKAPVTIFGSNFGVFQPFSVTIGNKSCDNPKVESTQIICDFASDVPSNGQSLTVNVTIFGQSYLSQGFIYLPDFVKCDGCSPVNGQCLNGYCKCLNGFTGINCTTEIILPTQSEVKNIDPPKPQNDTVTMVLGSAEKNVQFNISIVSITERDSSSNPVKSYQFSDIKWTSESTNSSLVFNYKGKFDGDAKLTIDVETTVFTNQSEYNFQGDIFTVQNNSMKYVITISNWTFADKLNTLELSFLSKADNSKSVCGDDVQAKVGGTSSNSLKSLRTMEIVQGDIILTAYFSDRMLVDGRIAYSKVSQPETDSSTAGSLFVTTTMTIQHFENQAVIDPNFGALLTVSDDSSSGGCSTSEKENKWKLPVIIVGKI</sequence>
<comment type="caution">
    <text evidence="3">The sequence shown here is derived from an EMBL/GenBank/DDBJ whole genome shotgun (WGS) entry which is preliminary data.</text>
</comment>
<dbReference type="PROSITE" id="PS50041">
    <property type="entry name" value="C_TYPE_LECTIN_2"/>
    <property type="match status" value="1"/>
</dbReference>
<organism evidence="3 4">
    <name type="scientific">Heterostelium pallidum (strain ATCC 26659 / Pp 5 / PN500)</name>
    <name type="common">Cellular slime mold</name>
    <name type="synonym">Polysphondylium pallidum</name>
    <dbReference type="NCBI Taxonomy" id="670386"/>
    <lineage>
        <taxon>Eukaryota</taxon>
        <taxon>Amoebozoa</taxon>
        <taxon>Evosea</taxon>
        <taxon>Eumycetozoa</taxon>
        <taxon>Dictyostelia</taxon>
        <taxon>Acytosteliales</taxon>
        <taxon>Acytosteliaceae</taxon>
        <taxon>Heterostelium</taxon>
    </lineage>
</organism>
<dbReference type="InterPro" id="IPR016186">
    <property type="entry name" value="C-type_lectin-like/link_sf"/>
</dbReference>
<dbReference type="InterPro" id="IPR013783">
    <property type="entry name" value="Ig-like_fold"/>
</dbReference>
<protein>
    <recommendedName>
        <fullName evidence="2">C-type lectin domain-containing protein</fullName>
    </recommendedName>
</protein>
<dbReference type="EMBL" id="ADBJ01000037">
    <property type="protein sequence ID" value="EFA78707.1"/>
    <property type="molecule type" value="Genomic_DNA"/>
</dbReference>
<dbReference type="SUPFAM" id="SSF56436">
    <property type="entry name" value="C-type lectin-like"/>
    <property type="match status" value="1"/>
</dbReference>